<organism evidence="2">
    <name type="scientific">Drosophila persimilis</name>
    <name type="common">Fruit fly</name>
    <dbReference type="NCBI Taxonomy" id="7234"/>
    <lineage>
        <taxon>Eukaryota</taxon>
        <taxon>Metazoa</taxon>
        <taxon>Ecdysozoa</taxon>
        <taxon>Arthropoda</taxon>
        <taxon>Hexapoda</taxon>
        <taxon>Insecta</taxon>
        <taxon>Pterygota</taxon>
        <taxon>Neoptera</taxon>
        <taxon>Endopterygota</taxon>
        <taxon>Diptera</taxon>
        <taxon>Brachycera</taxon>
        <taxon>Muscomorpha</taxon>
        <taxon>Ephydroidea</taxon>
        <taxon>Drosophilidae</taxon>
        <taxon>Drosophila</taxon>
        <taxon>Sophophora</taxon>
    </lineage>
</organism>
<sequence>MPRVRARAEQEQERERAAFAERFLREVCPLPVASPVPVPVPVPELEPARGGRGLKLVLSWLMVV</sequence>
<accession>B4GXF5</accession>
<evidence type="ECO:0000313" key="2">
    <source>
        <dbReference type="Proteomes" id="UP000008744"/>
    </source>
</evidence>
<dbReference type="Proteomes" id="UP000008744">
    <property type="component" value="Unassembled WGS sequence"/>
</dbReference>
<reference evidence="1 2" key="1">
    <citation type="journal article" date="2007" name="Nature">
        <title>Evolution of genes and genomes on the Drosophila phylogeny.</title>
        <authorList>
            <consortium name="Drosophila 12 Genomes Consortium"/>
            <person name="Clark A.G."/>
            <person name="Eisen M.B."/>
            <person name="Smith D.R."/>
            <person name="Bergman C.M."/>
            <person name="Oliver B."/>
            <person name="Markow T.A."/>
            <person name="Kaufman T.C."/>
            <person name="Kellis M."/>
            <person name="Gelbart W."/>
            <person name="Iyer V.N."/>
            <person name="Pollard D.A."/>
            <person name="Sackton T.B."/>
            <person name="Larracuente A.M."/>
            <person name="Singh N.D."/>
            <person name="Abad J.P."/>
            <person name="Abt D.N."/>
            <person name="Adryan B."/>
            <person name="Aguade M."/>
            <person name="Akashi H."/>
            <person name="Anderson W.W."/>
            <person name="Aquadro C.F."/>
            <person name="Ardell D.H."/>
            <person name="Arguello R."/>
            <person name="Artieri C.G."/>
            <person name="Barbash D.A."/>
            <person name="Barker D."/>
            <person name="Barsanti P."/>
            <person name="Batterham P."/>
            <person name="Batzoglou S."/>
            <person name="Begun D."/>
            <person name="Bhutkar A."/>
            <person name="Blanco E."/>
            <person name="Bosak S.A."/>
            <person name="Bradley R.K."/>
            <person name="Brand A.D."/>
            <person name="Brent M.R."/>
            <person name="Brooks A.N."/>
            <person name="Brown R.H."/>
            <person name="Butlin R.K."/>
            <person name="Caggese C."/>
            <person name="Calvi B.R."/>
            <person name="Bernardo de Carvalho A."/>
            <person name="Caspi A."/>
            <person name="Castrezana S."/>
            <person name="Celniker S.E."/>
            <person name="Chang J.L."/>
            <person name="Chapple C."/>
            <person name="Chatterji S."/>
            <person name="Chinwalla A."/>
            <person name="Civetta A."/>
            <person name="Clifton S.W."/>
            <person name="Comeron J.M."/>
            <person name="Costello J.C."/>
            <person name="Coyne J.A."/>
            <person name="Daub J."/>
            <person name="David R.G."/>
            <person name="Delcher A.L."/>
            <person name="Delehaunty K."/>
            <person name="Do C.B."/>
            <person name="Ebling H."/>
            <person name="Edwards K."/>
            <person name="Eickbush T."/>
            <person name="Evans J.D."/>
            <person name="Filipski A."/>
            <person name="Findeiss S."/>
            <person name="Freyhult E."/>
            <person name="Fulton L."/>
            <person name="Fulton R."/>
            <person name="Garcia A.C."/>
            <person name="Gardiner A."/>
            <person name="Garfield D.A."/>
            <person name="Garvin B.E."/>
            <person name="Gibson G."/>
            <person name="Gilbert D."/>
            <person name="Gnerre S."/>
            <person name="Godfrey J."/>
            <person name="Good R."/>
            <person name="Gotea V."/>
            <person name="Gravely B."/>
            <person name="Greenberg A.J."/>
            <person name="Griffiths-Jones S."/>
            <person name="Gross S."/>
            <person name="Guigo R."/>
            <person name="Gustafson E.A."/>
            <person name="Haerty W."/>
            <person name="Hahn M.W."/>
            <person name="Halligan D.L."/>
            <person name="Halpern A.L."/>
            <person name="Halter G.M."/>
            <person name="Han M.V."/>
            <person name="Heger A."/>
            <person name="Hillier L."/>
            <person name="Hinrichs A.S."/>
            <person name="Holmes I."/>
            <person name="Hoskins R.A."/>
            <person name="Hubisz M.J."/>
            <person name="Hultmark D."/>
            <person name="Huntley M.A."/>
            <person name="Jaffe D.B."/>
            <person name="Jagadeeshan S."/>
            <person name="Jeck W.R."/>
            <person name="Johnson J."/>
            <person name="Jones C.D."/>
            <person name="Jordan W.C."/>
            <person name="Karpen G.H."/>
            <person name="Kataoka E."/>
            <person name="Keightley P.D."/>
            <person name="Kheradpour P."/>
            <person name="Kirkness E.F."/>
            <person name="Koerich L.B."/>
            <person name="Kristiansen K."/>
            <person name="Kudrna D."/>
            <person name="Kulathinal R.J."/>
            <person name="Kumar S."/>
            <person name="Kwok R."/>
            <person name="Lander E."/>
            <person name="Langley C.H."/>
            <person name="Lapoint R."/>
            <person name="Lazzaro B.P."/>
            <person name="Lee S.J."/>
            <person name="Levesque L."/>
            <person name="Li R."/>
            <person name="Lin C.F."/>
            <person name="Lin M.F."/>
            <person name="Lindblad-Toh K."/>
            <person name="Llopart A."/>
            <person name="Long M."/>
            <person name="Low L."/>
            <person name="Lozovsky E."/>
            <person name="Lu J."/>
            <person name="Luo M."/>
            <person name="Machado C.A."/>
            <person name="Makalowski W."/>
            <person name="Marzo M."/>
            <person name="Matsuda M."/>
            <person name="Matzkin L."/>
            <person name="McAllister B."/>
            <person name="McBride C.S."/>
            <person name="McKernan B."/>
            <person name="McKernan K."/>
            <person name="Mendez-Lago M."/>
            <person name="Minx P."/>
            <person name="Mollenhauer M.U."/>
            <person name="Montooth K."/>
            <person name="Mount S.M."/>
            <person name="Mu X."/>
            <person name="Myers E."/>
            <person name="Negre B."/>
            <person name="Newfeld S."/>
            <person name="Nielsen R."/>
            <person name="Noor M.A."/>
            <person name="O'Grady P."/>
            <person name="Pachter L."/>
            <person name="Papaceit M."/>
            <person name="Parisi M.J."/>
            <person name="Parisi M."/>
            <person name="Parts L."/>
            <person name="Pedersen J.S."/>
            <person name="Pesole G."/>
            <person name="Phillippy A.M."/>
            <person name="Ponting C.P."/>
            <person name="Pop M."/>
            <person name="Porcelli D."/>
            <person name="Powell J.R."/>
            <person name="Prohaska S."/>
            <person name="Pruitt K."/>
            <person name="Puig M."/>
            <person name="Quesneville H."/>
            <person name="Ram K.R."/>
            <person name="Rand D."/>
            <person name="Rasmussen M.D."/>
            <person name="Reed L.K."/>
            <person name="Reenan R."/>
            <person name="Reily A."/>
            <person name="Remington K.A."/>
            <person name="Rieger T.T."/>
            <person name="Ritchie M.G."/>
            <person name="Robin C."/>
            <person name="Rogers Y.H."/>
            <person name="Rohde C."/>
            <person name="Rozas J."/>
            <person name="Rubenfield M.J."/>
            <person name="Ruiz A."/>
            <person name="Russo S."/>
            <person name="Salzberg S.L."/>
            <person name="Sanchez-Gracia A."/>
            <person name="Saranga D.J."/>
            <person name="Sato H."/>
            <person name="Schaeffer S.W."/>
            <person name="Schatz M.C."/>
            <person name="Schlenke T."/>
            <person name="Schwartz R."/>
            <person name="Segarra C."/>
            <person name="Singh R.S."/>
            <person name="Sirot L."/>
            <person name="Sirota M."/>
            <person name="Sisneros N.B."/>
            <person name="Smith C.D."/>
            <person name="Smith T.F."/>
            <person name="Spieth J."/>
            <person name="Stage D.E."/>
            <person name="Stark A."/>
            <person name="Stephan W."/>
            <person name="Strausberg R.L."/>
            <person name="Strempel S."/>
            <person name="Sturgill D."/>
            <person name="Sutton G."/>
            <person name="Sutton G.G."/>
            <person name="Tao W."/>
            <person name="Teichmann S."/>
            <person name="Tobari Y.N."/>
            <person name="Tomimura Y."/>
            <person name="Tsolas J.M."/>
            <person name="Valente V.L."/>
            <person name="Venter E."/>
            <person name="Venter J.C."/>
            <person name="Vicario S."/>
            <person name="Vieira F.G."/>
            <person name="Vilella A.J."/>
            <person name="Villasante A."/>
            <person name="Walenz B."/>
            <person name="Wang J."/>
            <person name="Wasserman M."/>
            <person name="Watts T."/>
            <person name="Wilson D."/>
            <person name="Wilson R.K."/>
            <person name="Wing R.A."/>
            <person name="Wolfner M.F."/>
            <person name="Wong A."/>
            <person name="Wong G.K."/>
            <person name="Wu C.I."/>
            <person name="Wu G."/>
            <person name="Yamamoto D."/>
            <person name="Yang H.P."/>
            <person name="Yang S.P."/>
            <person name="Yorke J.A."/>
            <person name="Yoshida K."/>
            <person name="Zdobnov E."/>
            <person name="Zhang P."/>
            <person name="Zhang Y."/>
            <person name="Zimin A.V."/>
            <person name="Baldwin J."/>
            <person name="Abdouelleil A."/>
            <person name="Abdulkadir J."/>
            <person name="Abebe A."/>
            <person name="Abera B."/>
            <person name="Abreu J."/>
            <person name="Acer S.C."/>
            <person name="Aftuck L."/>
            <person name="Alexander A."/>
            <person name="An P."/>
            <person name="Anderson E."/>
            <person name="Anderson S."/>
            <person name="Arachi H."/>
            <person name="Azer M."/>
            <person name="Bachantsang P."/>
            <person name="Barry A."/>
            <person name="Bayul T."/>
            <person name="Berlin A."/>
            <person name="Bessette D."/>
            <person name="Bloom T."/>
            <person name="Blye J."/>
            <person name="Boguslavskiy L."/>
            <person name="Bonnet C."/>
            <person name="Boukhgalter B."/>
            <person name="Bourzgui I."/>
            <person name="Brown A."/>
            <person name="Cahill P."/>
            <person name="Channer S."/>
            <person name="Cheshatsang Y."/>
            <person name="Chuda L."/>
            <person name="Citroen M."/>
            <person name="Collymore A."/>
            <person name="Cooke P."/>
            <person name="Costello M."/>
            <person name="D'Aco K."/>
            <person name="Daza R."/>
            <person name="De Haan G."/>
            <person name="DeGray S."/>
            <person name="DeMaso C."/>
            <person name="Dhargay N."/>
            <person name="Dooley K."/>
            <person name="Dooley E."/>
            <person name="Doricent M."/>
            <person name="Dorje P."/>
            <person name="Dorjee K."/>
            <person name="Dupes A."/>
            <person name="Elong R."/>
            <person name="Falk J."/>
            <person name="Farina A."/>
            <person name="Faro S."/>
            <person name="Ferguson D."/>
            <person name="Fisher S."/>
            <person name="Foley C.D."/>
            <person name="Franke A."/>
            <person name="Friedrich D."/>
            <person name="Gadbois L."/>
            <person name="Gearin G."/>
            <person name="Gearin C.R."/>
            <person name="Giannoukos G."/>
            <person name="Goode T."/>
            <person name="Graham J."/>
            <person name="Grandbois E."/>
            <person name="Grewal S."/>
            <person name="Gyaltsen K."/>
            <person name="Hafez N."/>
            <person name="Hagos B."/>
            <person name="Hall J."/>
            <person name="Henson C."/>
            <person name="Hollinger A."/>
            <person name="Honan T."/>
            <person name="Huard M.D."/>
            <person name="Hughes L."/>
            <person name="Hurhula B."/>
            <person name="Husby M.E."/>
            <person name="Kamat A."/>
            <person name="Kanga B."/>
            <person name="Kashin S."/>
            <person name="Khazanovich D."/>
            <person name="Kisner P."/>
            <person name="Lance K."/>
            <person name="Lara M."/>
            <person name="Lee W."/>
            <person name="Lennon N."/>
            <person name="Letendre F."/>
            <person name="LeVine R."/>
            <person name="Lipovsky A."/>
            <person name="Liu X."/>
            <person name="Liu J."/>
            <person name="Liu S."/>
            <person name="Lokyitsang T."/>
            <person name="Lokyitsang Y."/>
            <person name="Lubonja R."/>
            <person name="Lui A."/>
            <person name="MacDonald P."/>
            <person name="Magnisalis V."/>
            <person name="Maru K."/>
            <person name="Matthews C."/>
            <person name="McCusker W."/>
            <person name="McDonough S."/>
            <person name="Mehta T."/>
            <person name="Meldrim J."/>
            <person name="Meneus L."/>
            <person name="Mihai O."/>
            <person name="Mihalev A."/>
            <person name="Mihova T."/>
            <person name="Mittelman R."/>
            <person name="Mlenga V."/>
            <person name="Montmayeur A."/>
            <person name="Mulrain L."/>
            <person name="Navidi A."/>
            <person name="Naylor J."/>
            <person name="Negash T."/>
            <person name="Nguyen T."/>
            <person name="Nguyen N."/>
            <person name="Nicol R."/>
            <person name="Norbu C."/>
            <person name="Norbu N."/>
            <person name="Novod N."/>
            <person name="O'Neill B."/>
            <person name="Osman S."/>
            <person name="Markiewicz E."/>
            <person name="Oyono O.L."/>
            <person name="Patti C."/>
            <person name="Phunkhang P."/>
            <person name="Pierre F."/>
            <person name="Priest M."/>
            <person name="Raghuraman S."/>
            <person name="Rege F."/>
            <person name="Reyes R."/>
            <person name="Rise C."/>
            <person name="Rogov P."/>
            <person name="Ross K."/>
            <person name="Ryan E."/>
            <person name="Settipalli S."/>
            <person name="Shea T."/>
            <person name="Sherpa N."/>
            <person name="Shi L."/>
            <person name="Shih D."/>
            <person name="Sparrow T."/>
            <person name="Spaulding J."/>
            <person name="Stalker J."/>
            <person name="Stange-Thomann N."/>
            <person name="Stavropoulos S."/>
            <person name="Stone C."/>
            <person name="Strader C."/>
            <person name="Tesfaye S."/>
            <person name="Thomson T."/>
            <person name="Thoulutsang Y."/>
            <person name="Thoulutsang D."/>
            <person name="Topham K."/>
            <person name="Topping I."/>
            <person name="Tsamla T."/>
            <person name="Vassiliev H."/>
            <person name="Vo A."/>
            <person name="Wangchuk T."/>
            <person name="Wangdi T."/>
            <person name="Weiand M."/>
            <person name="Wilkinson J."/>
            <person name="Wilson A."/>
            <person name="Yadav S."/>
            <person name="Young G."/>
            <person name="Yu Q."/>
            <person name="Zembek L."/>
            <person name="Zhong D."/>
            <person name="Zimmer A."/>
            <person name="Zwirko Z."/>
            <person name="Jaffe D.B."/>
            <person name="Alvarez P."/>
            <person name="Brockman W."/>
            <person name="Butler J."/>
            <person name="Chin C."/>
            <person name="Gnerre S."/>
            <person name="Grabherr M."/>
            <person name="Kleber M."/>
            <person name="Mauceli E."/>
            <person name="MacCallum I."/>
        </authorList>
    </citation>
    <scope>NUCLEOTIDE SEQUENCE [LARGE SCALE GENOMIC DNA]</scope>
    <source>
        <strain evidence="2">MSH-3 / Tucson 14011-0111.49</strain>
    </source>
</reference>
<name>B4GXF5_DROPE</name>
<evidence type="ECO:0000313" key="1">
    <source>
        <dbReference type="EMBL" id="EDW27266.1"/>
    </source>
</evidence>
<dbReference type="AlphaFoldDB" id="B4GXF5"/>
<keyword evidence="2" id="KW-1185">Reference proteome</keyword>
<gene>
    <name evidence="1" type="primary">Dper\GL21119</name>
    <name evidence="1" type="ORF">Dper_GL21119</name>
</gene>
<dbReference type="HOGENOM" id="CLU_2869952_0_0_1"/>
<protein>
    <submittedName>
        <fullName evidence="1">GL21119</fullName>
    </submittedName>
</protein>
<proteinExistence type="predicted"/>
<dbReference type="EMBL" id="CH479195">
    <property type="protein sequence ID" value="EDW27266.1"/>
    <property type="molecule type" value="Genomic_DNA"/>
</dbReference>